<comment type="caution">
    <text evidence="1">The sequence shown here is derived from an EMBL/GenBank/DDBJ whole genome shotgun (WGS) entry which is preliminary data.</text>
</comment>
<protein>
    <submittedName>
        <fullName evidence="1">Uncharacterized protein</fullName>
    </submittedName>
</protein>
<dbReference type="AlphaFoldDB" id="A0A1J5PLR5"/>
<name>A0A1J5PLR5_9ZZZZ</name>
<sequence length="139" mass="15041">MRQIEQLGAVFEHFHQPRFVQHRIGVRRTGQAGDAAGCGGLQFALQRGLVFESGLAQAGRQVHQAGADHQASGVDGLAGVEVLRRLLDADNPACCNIQVLHCIDIVFRVDQPAVLDAYLHAASVFPARMLMTAMRTAMP</sequence>
<gene>
    <name evidence="1" type="ORF">GALL_496740</name>
</gene>
<reference evidence="1" key="1">
    <citation type="submission" date="2016-10" db="EMBL/GenBank/DDBJ databases">
        <title>Sequence of Gallionella enrichment culture.</title>
        <authorList>
            <person name="Poehlein A."/>
            <person name="Muehling M."/>
            <person name="Daniel R."/>
        </authorList>
    </citation>
    <scope>NUCLEOTIDE SEQUENCE</scope>
</reference>
<proteinExistence type="predicted"/>
<evidence type="ECO:0000313" key="1">
    <source>
        <dbReference type="EMBL" id="OIQ68727.1"/>
    </source>
</evidence>
<organism evidence="1">
    <name type="scientific">mine drainage metagenome</name>
    <dbReference type="NCBI Taxonomy" id="410659"/>
    <lineage>
        <taxon>unclassified sequences</taxon>
        <taxon>metagenomes</taxon>
        <taxon>ecological metagenomes</taxon>
    </lineage>
</organism>
<dbReference type="EMBL" id="MLJW01005140">
    <property type="protein sequence ID" value="OIQ68727.1"/>
    <property type="molecule type" value="Genomic_DNA"/>
</dbReference>
<accession>A0A1J5PLR5</accession>